<proteinExistence type="predicted"/>
<dbReference type="InterPro" id="IPR025354">
    <property type="entry name" value="DUF4258"/>
</dbReference>
<keyword evidence="2" id="KW-1185">Reference proteome</keyword>
<reference evidence="1 2" key="1">
    <citation type="submission" date="2020-07" db="EMBL/GenBank/DDBJ databases">
        <title>Spirosoma foliorum sp. nov., isolated from the leaves on the Nejang mountain Korea, Republic of.</title>
        <authorList>
            <person name="Ho H."/>
            <person name="Lee Y.-J."/>
            <person name="Nurcahyanto D.-A."/>
            <person name="Kim S.-G."/>
        </authorList>
    </citation>
    <scope>NUCLEOTIDE SEQUENCE [LARGE SCALE GENOMIC DNA]</scope>
    <source>
        <strain evidence="1 2">PL0136</strain>
    </source>
</reference>
<dbReference type="EMBL" id="CP059732">
    <property type="protein sequence ID" value="QMW02344.1"/>
    <property type="molecule type" value="Genomic_DNA"/>
</dbReference>
<dbReference type="Proteomes" id="UP000515369">
    <property type="component" value="Chromosome"/>
</dbReference>
<dbReference type="KEGG" id="sfol:H3H32_31240"/>
<sequence length="83" mass="9538">MAKFELSKHALEQIELRNLTLEMVDSVLSAPDSIFEEGDGQKIYQGVVERDTKDYLLRIFVNGTKTPNLVKTVYLTSKIKKYE</sequence>
<evidence type="ECO:0000313" key="1">
    <source>
        <dbReference type="EMBL" id="QMW02344.1"/>
    </source>
</evidence>
<dbReference type="Pfam" id="PF14076">
    <property type="entry name" value="DUF4258"/>
    <property type="match status" value="1"/>
</dbReference>
<accession>A0A7G5GU02</accession>
<evidence type="ECO:0000313" key="2">
    <source>
        <dbReference type="Proteomes" id="UP000515369"/>
    </source>
</evidence>
<dbReference type="AlphaFoldDB" id="A0A7G5GU02"/>
<gene>
    <name evidence="1" type="ORF">H3H32_31240</name>
</gene>
<dbReference type="RefSeq" id="WP_182459653.1">
    <property type="nucleotide sequence ID" value="NZ_CP059732.1"/>
</dbReference>
<protein>
    <submittedName>
        <fullName evidence="1">DUF4258 domain-containing protein</fullName>
    </submittedName>
</protein>
<name>A0A7G5GU02_9BACT</name>
<organism evidence="1 2">
    <name type="scientific">Spirosoma foliorum</name>
    <dbReference type="NCBI Taxonomy" id="2710596"/>
    <lineage>
        <taxon>Bacteria</taxon>
        <taxon>Pseudomonadati</taxon>
        <taxon>Bacteroidota</taxon>
        <taxon>Cytophagia</taxon>
        <taxon>Cytophagales</taxon>
        <taxon>Cytophagaceae</taxon>
        <taxon>Spirosoma</taxon>
    </lineage>
</organism>